<evidence type="ECO:0000313" key="3">
    <source>
        <dbReference type="Proteomes" id="UP000005089"/>
    </source>
</evidence>
<dbReference type="SUPFAM" id="SSF51735">
    <property type="entry name" value="NAD(P)-binding Rossmann-fold domains"/>
    <property type="match status" value="1"/>
</dbReference>
<name>C3X9Z1_OXAFO</name>
<dbReference type="GeneID" id="77134988"/>
<dbReference type="EMBL" id="GG658170">
    <property type="protein sequence ID" value="EEO30017.1"/>
    <property type="molecule type" value="Genomic_DNA"/>
</dbReference>
<protein>
    <recommendedName>
        <fullName evidence="1">NAD(P)-binding domain-containing protein</fullName>
    </recommendedName>
</protein>
<accession>C3X9Z1</accession>
<dbReference type="OrthoDB" id="9803892at2"/>
<dbReference type="AlphaFoldDB" id="C3X9Z1"/>
<keyword evidence="3" id="KW-1185">Reference proteome</keyword>
<gene>
    <name evidence="2" type="ORF">OFBG_01045</name>
</gene>
<proteinExistence type="predicted"/>
<dbReference type="RefSeq" id="WP_005880866.1">
    <property type="nucleotide sequence ID" value="NZ_CP019430.1"/>
</dbReference>
<sequence>MSGCDLLLFGATRNTGLHIARLATKRGEKIAAMVRGGSDASALKKLDVKVLEGDAFEVDDCIQAIDQTCPRRVVSLMGGKNLEGRRVCGEGNINVIRALENSAPVERFVLVTSMGCGEQFAGLNGNVKKFLGEALLAKTEAEDYLRLSGLSWTIVRPGGLNNEPATGAFCLLDAPDRNRQGYVSREDVAAAVLKILDDADYLYRATTVQCDLPIRESVDA</sequence>
<evidence type="ECO:0000259" key="1">
    <source>
        <dbReference type="Pfam" id="PF13460"/>
    </source>
</evidence>
<dbReference type="InterPro" id="IPR016040">
    <property type="entry name" value="NAD(P)-bd_dom"/>
</dbReference>
<dbReference type="Proteomes" id="UP000005089">
    <property type="component" value="Unassembled WGS sequence"/>
</dbReference>
<organism evidence="2 3">
    <name type="scientific">Oxalobacter formigenes OXCC13</name>
    <dbReference type="NCBI Taxonomy" id="556269"/>
    <lineage>
        <taxon>Bacteria</taxon>
        <taxon>Pseudomonadati</taxon>
        <taxon>Pseudomonadota</taxon>
        <taxon>Betaproteobacteria</taxon>
        <taxon>Burkholderiales</taxon>
        <taxon>Oxalobacteraceae</taxon>
        <taxon>Oxalobacter</taxon>
    </lineage>
</organism>
<dbReference type="Pfam" id="PF13460">
    <property type="entry name" value="NAD_binding_10"/>
    <property type="match status" value="1"/>
</dbReference>
<dbReference type="HOGENOM" id="CLU_025711_5_0_4"/>
<dbReference type="PANTHER" id="PTHR15020:SF50">
    <property type="entry name" value="UPF0659 PROTEIN YMR090W"/>
    <property type="match status" value="1"/>
</dbReference>
<dbReference type="InterPro" id="IPR036291">
    <property type="entry name" value="NAD(P)-bd_dom_sf"/>
</dbReference>
<dbReference type="STRING" id="847.BRW83_1101"/>
<feature type="domain" description="NAD(P)-binding" evidence="1">
    <location>
        <begin position="10"/>
        <end position="198"/>
    </location>
</feature>
<dbReference type="eggNOG" id="COG0702">
    <property type="taxonomic scope" value="Bacteria"/>
</dbReference>
<evidence type="ECO:0000313" key="2">
    <source>
        <dbReference type="EMBL" id="EEO30017.1"/>
    </source>
</evidence>
<dbReference type="PANTHER" id="PTHR15020">
    <property type="entry name" value="FLAVIN REDUCTASE-RELATED"/>
    <property type="match status" value="1"/>
</dbReference>
<dbReference type="Gene3D" id="3.40.50.720">
    <property type="entry name" value="NAD(P)-binding Rossmann-like Domain"/>
    <property type="match status" value="1"/>
</dbReference>
<reference evidence="2 3" key="1">
    <citation type="submission" date="2009-02" db="EMBL/GenBank/DDBJ databases">
        <title>The Genome Sequence of Oxalobacter formigenes OXCC13.</title>
        <authorList>
            <consortium name="The Broad Institute Genome Sequencing Platform"/>
            <person name="Ward D."/>
            <person name="Young S.K."/>
            <person name="Kodira C.D."/>
            <person name="Zeng Q."/>
            <person name="Koehrsen M."/>
            <person name="Alvarado L."/>
            <person name="Berlin A."/>
            <person name="Borenstein D."/>
            <person name="Chen Z."/>
            <person name="Engels R."/>
            <person name="Freedman E."/>
            <person name="Gellesch M."/>
            <person name="Goldberg J."/>
            <person name="Griggs A."/>
            <person name="Gujja S."/>
            <person name="Heiman D."/>
            <person name="Hepburn T."/>
            <person name="Howarth C."/>
            <person name="Jen D."/>
            <person name="Larson L."/>
            <person name="Lewis B."/>
            <person name="Mehta T."/>
            <person name="Park D."/>
            <person name="Pearson M."/>
            <person name="Roberts A."/>
            <person name="Saif S."/>
            <person name="Shea T."/>
            <person name="Shenoy N."/>
            <person name="Sisk P."/>
            <person name="Stolte C."/>
            <person name="Sykes S."/>
            <person name="Walk T."/>
            <person name="White J."/>
            <person name="Yandava C."/>
            <person name="Allison M.J."/>
            <person name="Lander E."/>
            <person name="Nusbaum C."/>
            <person name="Galagan J."/>
            <person name="Birren B."/>
        </authorList>
    </citation>
    <scope>NUCLEOTIDE SEQUENCE [LARGE SCALE GENOMIC DNA]</scope>
    <source>
        <strain evidence="2 3">OXCC13</strain>
    </source>
</reference>